<dbReference type="PANTHER" id="PTHR43685:SF2">
    <property type="entry name" value="GLYCOSYLTRANSFERASE 2-LIKE DOMAIN-CONTAINING PROTEIN"/>
    <property type="match status" value="1"/>
</dbReference>
<dbReference type="InterPro" id="IPR050834">
    <property type="entry name" value="Glycosyltransf_2"/>
</dbReference>
<keyword evidence="3" id="KW-0808">Transferase</keyword>
<dbReference type="Gene3D" id="3.90.550.10">
    <property type="entry name" value="Spore Coat Polysaccharide Biosynthesis Protein SpsA, Chain A"/>
    <property type="match status" value="1"/>
</dbReference>
<dbReference type="PANTHER" id="PTHR43685">
    <property type="entry name" value="GLYCOSYLTRANSFERASE"/>
    <property type="match status" value="1"/>
</dbReference>
<proteinExistence type="predicted"/>
<dbReference type="Pfam" id="PF00535">
    <property type="entry name" value="Glycos_transf_2"/>
    <property type="match status" value="1"/>
</dbReference>
<organism evidence="3 4">
    <name type="scientific">Mycobacterium kansasii</name>
    <dbReference type="NCBI Taxonomy" id="1768"/>
    <lineage>
        <taxon>Bacteria</taxon>
        <taxon>Bacillati</taxon>
        <taxon>Actinomycetota</taxon>
        <taxon>Actinomycetes</taxon>
        <taxon>Mycobacteriales</taxon>
        <taxon>Mycobacteriaceae</taxon>
        <taxon>Mycobacterium</taxon>
    </lineage>
</organism>
<gene>
    <name evidence="3" type="ORF">BZL29_7654</name>
    <name evidence="2" type="ORF">NIIDMKKI_45630</name>
</gene>
<dbReference type="SUPFAM" id="SSF53448">
    <property type="entry name" value="Nucleotide-diphospho-sugar transferases"/>
    <property type="match status" value="1"/>
</dbReference>
<evidence type="ECO:0000313" key="3">
    <source>
        <dbReference type="EMBL" id="OOK66208.1"/>
    </source>
</evidence>
<feature type="domain" description="Glycosyltransferase 2-like" evidence="1">
    <location>
        <begin position="22"/>
        <end position="180"/>
    </location>
</feature>
<dbReference type="STRING" id="1768.B1T50_25705"/>
<reference evidence="2 5" key="2">
    <citation type="submission" date="2020-07" db="EMBL/GenBank/DDBJ databases">
        <title>Mycobacterium kansasii (former subtype) with zoonotic potential isolated from diseased indoor pet cat, Japan.</title>
        <authorList>
            <person name="Fukano H."/>
            <person name="Terazono T."/>
            <person name="Hoshino Y."/>
        </authorList>
    </citation>
    <scope>NUCLEOTIDE SEQUENCE [LARGE SCALE GENOMIC DNA]</scope>
    <source>
        <strain evidence="2 5">Kuro-I</strain>
    </source>
</reference>
<evidence type="ECO:0000313" key="2">
    <source>
        <dbReference type="EMBL" id="BCI89357.1"/>
    </source>
</evidence>
<dbReference type="EMBL" id="AP023343">
    <property type="protein sequence ID" value="BCI89357.1"/>
    <property type="molecule type" value="Genomic_DNA"/>
</dbReference>
<evidence type="ECO:0000259" key="1">
    <source>
        <dbReference type="Pfam" id="PF00535"/>
    </source>
</evidence>
<dbReference type="Proteomes" id="UP000188532">
    <property type="component" value="Unassembled WGS sequence"/>
</dbReference>
<dbReference type="AlphaFoldDB" id="A0A1V3WHG0"/>
<dbReference type="InterPro" id="IPR029044">
    <property type="entry name" value="Nucleotide-diphossugar_trans"/>
</dbReference>
<dbReference type="CDD" id="cd00761">
    <property type="entry name" value="Glyco_tranf_GTA_type"/>
    <property type="match status" value="1"/>
</dbReference>
<dbReference type="EMBL" id="MVBN01000010">
    <property type="protein sequence ID" value="OOK66208.1"/>
    <property type="molecule type" value="Genomic_DNA"/>
</dbReference>
<name>A0A1V3WHG0_MYCKA</name>
<sequence>MAIVGVGLESRSAAGSSPTVAIVIPAYNEERFIAKCLAASIRQTSPPDEIIVVDNRSADGTASIVRRYQEENPQIDIRLLHQTEHQGVIPTRNCGFDNTRSDVIARIDADAIPPHDWVETVRSCFQDPDLDAVSGPVFYYDMPFPALGLVFERMVRRTLHRIGKDQRFLYGANMAIRASAWRAIRHLTQLDPEDRLHEDIDLAITLFKNGFEVGYDPGLVGGLSCRRAECTVRDAYWYITRYIRTTKLHSVRSNVALVAMSVLALVYFRLRMMRFFFDGENNQLTLSKLRAEFRGKRDGLLRRRSRAIPSGERLPAVAAGVSAGRPAPVPGYRLVA</sequence>
<dbReference type="GO" id="GO:0016740">
    <property type="term" value="F:transferase activity"/>
    <property type="evidence" value="ECO:0007669"/>
    <property type="project" value="UniProtKB-KW"/>
</dbReference>
<reference evidence="3 4" key="1">
    <citation type="submission" date="2017-02" db="EMBL/GenBank/DDBJ databases">
        <title>Complete genome sequences of Mycobacterium kansasii strains isolated from rhesus macaques.</title>
        <authorList>
            <person name="Panda A."/>
            <person name="Nagaraj S."/>
            <person name="Zhao X."/>
            <person name="Tettelin H."/>
            <person name="Detolla L.J."/>
        </authorList>
    </citation>
    <scope>NUCLEOTIDE SEQUENCE [LARGE SCALE GENOMIC DNA]</scope>
    <source>
        <strain evidence="3 4">11-3469</strain>
    </source>
</reference>
<dbReference type="InterPro" id="IPR001173">
    <property type="entry name" value="Glyco_trans_2-like"/>
</dbReference>
<keyword evidence="5" id="KW-1185">Reference proteome</keyword>
<evidence type="ECO:0000313" key="5">
    <source>
        <dbReference type="Proteomes" id="UP000516380"/>
    </source>
</evidence>
<dbReference type="Proteomes" id="UP000516380">
    <property type="component" value="Chromosome"/>
</dbReference>
<evidence type="ECO:0000313" key="4">
    <source>
        <dbReference type="Proteomes" id="UP000188532"/>
    </source>
</evidence>
<accession>A0A1V3WHG0</accession>
<protein>
    <submittedName>
        <fullName evidence="3">Glycosyl transferase 2 family protein</fullName>
    </submittedName>
</protein>